<dbReference type="AlphaFoldDB" id="A0A919AQB3"/>
<proteinExistence type="predicted"/>
<dbReference type="InterPro" id="IPR011473">
    <property type="entry name" value="DUF1579"/>
</dbReference>
<accession>A0A919AQB3</accession>
<dbReference type="Pfam" id="PF07617">
    <property type="entry name" value="DUF1579"/>
    <property type="match status" value="1"/>
</dbReference>
<dbReference type="InterPro" id="IPR036278">
    <property type="entry name" value="Sialidase_sf"/>
</dbReference>
<dbReference type="SUPFAM" id="SSF50939">
    <property type="entry name" value="Sialidases"/>
    <property type="match status" value="1"/>
</dbReference>
<reference evidence="2" key="2">
    <citation type="submission" date="2020-09" db="EMBL/GenBank/DDBJ databases">
        <authorList>
            <person name="Sun Q."/>
            <person name="Kim S."/>
        </authorList>
    </citation>
    <scope>NUCLEOTIDE SEQUENCE</scope>
    <source>
        <strain evidence="2">KCTC 42590</strain>
    </source>
</reference>
<dbReference type="Proteomes" id="UP000630923">
    <property type="component" value="Unassembled WGS sequence"/>
</dbReference>
<gene>
    <name evidence="2" type="ORF">GCM10017044_12510</name>
</gene>
<evidence type="ECO:0000313" key="3">
    <source>
        <dbReference type="Proteomes" id="UP000630923"/>
    </source>
</evidence>
<keyword evidence="3" id="KW-1185">Reference proteome</keyword>
<evidence type="ECO:0000313" key="2">
    <source>
        <dbReference type="EMBL" id="GHF19396.1"/>
    </source>
</evidence>
<dbReference type="EMBL" id="BNCI01000001">
    <property type="protein sequence ID" value="GHF19396.1"/>
    <property type="molecule type" value="Genomic_DNA"/>
</dbReference>
<dbReference type="RefSeq" id="WP_191250939.1">
    <property type="nucleotide sequence ID" value="NZ_BNCI01000001.1"/>
</dbReference>
<evidence type="ECO:0000256" key="1">
    <source>
        <dbReference type="SAM" id="SignalP"/>
    </source>
</evidence>
<name>A0A919AQB3_9PROT</name>
<keyword evidence="1" id="KW-0732">Signal</keyword>
<comment type="caution">
    <text evidence="2">The sequence shown here is derived from an EMBL/GenBank/DDBJ whole genome shotgun (WGS) entry which is preliminary data.</text>
</comment>
<sequence>MRKTTIRSSILKVAVALCFMTTAASVSATENTDKPVRPAVSEKPYAMMQQLAPLLGSWSMVTSFSQDGGKTWQQSPPVEVEVKLSHKGMLLSEEPKVPSETEFNMRSFISYDQYRNVYRNASVDDVWGIMDLYEGTIEDGKLVMTNLKSGTFFPISETAWRAFRLTFDLTAGKRQLHIEASDDGGKTWAPSFEVTYTAINTP</sequence>
<feature type="chain" id="PRO_5037642606" description="DUF1579 domain-containing protein" evidence="1">
    <location>
        <begin position="29"/>
        <end position="202"/>
    </location>
</feature>
<reference evidence="2" key="1">
    <citation type="journal article" date="2014" name="Int. J. Syst. Evol. Microbiol.">
        <title>Complete genome sequence of Corynebacterium casei LMG S-19264T (=DSM 44701T), isolated from a smear-ripened cheese.</title>
        <authorList>
            <consortium name="US DOE Joint Genome Institute (JGI-PGF)"/>
            <person name="Walter F."/>
            <person name="Albersmeier A."/>
            <person name="Kalinowski J."/>
            <person name="Ruckert C."/>
        </authorList>
    </citation>
    <scope>NUCLEOTIDE SEQUENCE</scope>
    <source>
        <strain evidence="2">KCTC 42590</strain>
    </source>
</reference>
<organism evidence="2 3">
    <name type="scientific">Kordiimonas sediminis</name>
    <dbReference type="NCBI Taxonomy" id="1735581"/>
    <lineage>
        <taxon>Bacteria</taxon>
        <taxon>Pseudomonadati</taxon>
        <taxon>Pseudomonadota</taxon>
        <taxon>Alphaproteobacteria</taxon>
        <taxon>Kordiimonadales</taxon>
        <taxon>Kordiimonadaceae</taxon>
        <taxon>Kordiimonas</taxon>
    </lineage>
</organism>
<evidence type="ECO:0008006" key="4">
    <source>
        <dbReference type="Google" id="ProtNLM"/>
    </source>
</evidence>
<protein>
    <recommendedName>
        <fullName evidence="4">DUF1579 domain-containing protein</fullName>
    </recommendedName>
</protein>
<feature type="signal peptide" evidence="1">
    <location>
        <begin position="1"/>
        <end position="28"/>
    </location>
</feature>